<dbReference type="Proteomes" id="UP001165492">
    <property type="component" value="Unassembled WGS sequence"/>
</dbReference>
<protein>
    <submittedName>
        <fullName evidence="1">Uncharacterized protein</fullName>
    </submittedName>
</protein>
<accession>A0ABS8HMJ5</accession>
<evidence type="ECO:0000313" key="1">
    <source>
        <dbReference type="EMBL" id="MCC5464401.1"/>
    </source>
</evidence>
<organism evidence="1 2">
    <name type="scientific">Pelosinus baikalensis</name>
    <dbReference type="NCBI Taxonomy" id="2892015"/>
    <lineage>
        <taxon>Bacteria</taxon>
        <taxon>Bacillati</taxon>
        <taxon>Bacillota</taxon>
        <taxon>Negativicutes</taxon>
        <taxon>Selenomonadales</taxon>
        <taxon>Sporomusaceae</taxon>
        <taxon>Pelosinus</taxon>
    </lineage>
</organism>
<sequence>MRRFNRTIDWAVKWSKNFYPDRTNEWDKQQQALKNLKTIDILLHKKL</sequence>
<proteinExistence type="predicted"/>
<keyword evidence="2" id="KW-1185">Reference proteome</keyword>
<reference evidence="1" key="1">
    <citation type="submission" date="2021-11" db="EMBL/GenBank/DDBJ databases">
        <title>Description of a new species Pelosinus isolated from the bottom sediments of Lake Baikal.</title>
        <authorList>
            <person name="Zakharyuk A."/>
        </authorList>
    </citation>
    <scope>NUCLEOTIDE SEQUENCE</scope>
    <source>
        <strain evidence="1">Bkl1</strain>
    </source>
</reference>
<dbReference type="EMBL" id="JAJHJB010000003">
    <property type="protein sequence ID" value="MCC5464401.1"/>
    <property type="molecule type" value="Genomic_DNA"/>
</dbReference>
<name>A0ABS8HMJ5_9FIRM</name>
<evidence type="ECO:0000313" key="2">
    <source>
        <dbReference type="Proteomes" id="UP001165492"/>
    </source>
</evidence>
<comment type="caution">
    <text evidence="1">The sequence shown here is derived from an EMBL/GenBank/DDBJ whole genome shotgun (WGS) entry which is preliminary data.</text>
</comment>
<dbReference type="RefSeq" id="WP_158453459.1">
    <property type="nucleotide sequence ID" value="NZ_JAJHJB010000003.1"/>
</dbReference>
<gene>
    <name evidence="1" type="ORF">LMF89_03370</name>
</gene>